<dbReference type="AlphaFoldDB" id="A0A403QQ74"/>
<gene>
    <name evidence="1" type="ORF">D7N80_27435</name>
</gene>
<protein>
    <submittedName>
        <fullName evidence="1">Uncharacterized protein</fullName>
    </submittedName>
</protein>
<accession>A0A403QQ74</accession>
<proteinExistence type="predicted"/>
<dbReference type="EMBL" id="RVVJ01000061">
    <property type="protein sequence ID" value="MML56930.1"/>
    <property type="molecule type" value="Genomic_DNA"/>
</dbReference>
<comment type="caution">
    <text evidence="1">The sequence shown here is derived from an EMBL/GenBank/DDBJ whole genome shotgun (WGS) entry which is preliminary data.</text>
</comment>
<evidence type="ECO:0000313" key="1">
    <source>
        <dbReference type="EMBL" id="MML56930.1"/>
    </source>
</evidence>
<organism evidence="1">
    <name type="scientific">Salmonella enterica I</name>
    <dbReference type="NCBI Taxonomy" id="59201"/>
    <lineage>
        <taxon>Bacteria</taxon>
        <taxon>Pseudomonadati</taxon>
        <taxon>Pseudomonadota</taxon>
        <taxon>Gammaproteobacteria</taxon>
        <taxon>Enterobacterales</taxon>
        <taxon>Enterobacteriaceae</taxon>
        <taxon>Salmonella</taxon>
    </lineage>
</organism>
<name>A0A403QQ74_SALET</name>
<dbReference type="Proteomes" id="UP000885348">
    <property type="component" value="Unassembled WGS sequence"/>
</dbReference>
<sequence length="84" mass="9472">MNQDTFCHPRYDVPAVRCSDTMETLLRDTAGAINDFLLHQLPEITVFRVDRTRPAQADAQYRRLLECAPSLLPAATALSERISP</sequence>
<reference evidence="1" key="1">
    <citation type="submission" date="2018-09" db="EMBL/GenBank/DDBJ databases">
        <authorList>
            <person name="Ashton P.M."/>
            <person name="Dallman T."/>
            <person name="Nair S."/>
            <person name="De Pinna E."/>
            <person name="Peters T."/>
            <person name="Grant K."/>
        </authorList>
    </citation>
    <scope>NUCLEOTIDE SEQUENCE [LARGE SCALE GENOMIC DNA]</scope>
    <source>
        <strain evidence="1">598938</strain>
    </source>
</reference>